<keyword evidence="4" id="KW-1185">Reference proteome</keyword>
<dbReference type="KEGG" id="cvn:111109713"/>
<evidence type="ECO:0000313" key="5">
    <source>
        <dbReference type="RefSeq" id="XP_022301643.1"/>
    </source>
</evidence>
<dbReference type="Proteomes" id="UP000694844">
    <property type="component" value="Chromosome 8"/>
</dbReference>
<name>A0A8B8BEI8_CRAVI</name>
<feature type="chain" id="PRO_5034488568" evidence="3">
    <location>
        <begin position="29"/>
        <end position="318"/>
    </location>
</feature>
<protein>
    <submittedName>
        <fullName evidence="5">Uncharacterized protein LOC111109713</fullName>
    </submittedName>
</protein>
<feature type="signal peptide" evidence="3">
    <location>
        <begin position="1"/>
        <end position="28"/>
    </location>
</feature>
<evidence type="ECO:0000256" key="3">
    <source>
        <dbReference type="SAM" id="SignalP"/>
    </source>
</evidence>
<dbReference type="OrthoDB" id="6159425at2759"/>
<accession>A0A8B8BEI8</accession>
<keyword evidence="2" id="KW-1133">Transmembrane helix</keyword>
<evidence type="ECO:0000256" key="1">
    <source>
        <dbReference type="SAM" id="MobiDB-lite"/>
    </source>
</evidence>
<feature type="region of interest" description="Disordered" evidence="1">
    <location>
        <begin position="190"/>
        <end position="209"/>
    </location>
</feature>
<sequence>MSGQPTCKAARGIIFLFLWTSFHGTCRSTSQMNQFNCLRTIMHHYNNLYACPWNITGSCSAPNFICYQNDSVCDLTYYLPTNISIVVFWSSVPILQDERTVTSNCRCKEVTFSCHIAIENSIQDLCDDGSMLTTTVPTEGSNSATCPIKNGTSVGEIFGAMLGGAALCLLVIAISYLVLRKYRNTKQKQTTKDPIENATQNPAYDSTPNLVAMDNQRGSRSMETSHIYNTINDNTLYQRKVPHDQTKVRYELGTPRLSRNTDLETYNHLNEVNNKAGSEVAQSSQNDYDHVNNTAANEYTEVVGDGFLNSSTHDVNNQ</sequence>
<keyword evidence="2" id="KW-0812">Transmembrane</keyword>
<dbReference type="RefSeq" id="XP_022301643.1">
    <property type="nucleotide sequence ID" value="XM_022445935.1"/>
</dbReference>
<feature type="compositionally biased region" description="Polar residues" evidence="1">
    <location>
        <begin position="197"/>
        <end position="209"/>
    </location>
</feature>
<evidence type="ECO:0000313" key="4">
    <source>
        <dbReference type="Proteomes" id="UP000694844"/>
    </source>
</evidence>
<keyword evidence="3" id="KW-0732">Signal</keyword>
<feature type="transmembrane region" description="Helical" evidence="2">
    <location>
        <begin position="157"/>
        <end position="179"/>
    </location>
</feature>
<organism evidence="4 5">
    <name type="scientific">Crassostrea virginica</name>
    <name type="common">Eastern oyster</name>
    <dbReference type="NCBI Taxonomy" id="6565"/>
    <lineage>
        <taxon>Eukaryota</taxon>
        <taxon>Metazoa</taxon>
        <taxon>Spiralia</taxon>
        <taxon>Lophotrochozoa</taxon>
        <taxon>Mollusca</taxon>
        <taxon>Bivalvia</taxon>
        <taxon>Autobranchia</taxon>
        <taxon>Pteriomorphia</taxon>
        <taxon>Ostreida</taxon>
        <taxon>Ostreoidea</taxon>
        <taxon>Ostreidae</taxon>
        <taxon>Crassostrea</taxon>
    </lineage>
</organism>
<dbReference type="GeneID" id="111109713"/>
<keyword evidence="2" id="KW-0472">Membrane</keyword>
<proteinExistence type="predicted"/>
<evidence type="ECO:0000256" key="2">
    <source>
        <dbReference type="SAM" id="Phobius"/>
    </source>
</evidence>
<gene>
    <name evidence="5" type="primary">LOC111109713</name>
</gene>
<reference evidence="5" key="1">
    <citation type="submission" date="2025-08" db="UniProtKB">
        <authorList>
            <consortium name="RefSeq"/>
        </authorList>
    </citation>
    <scope>IDENTIFICATION</scope>
    <source>
        <tissue evidence="5">Whole sample</tissue>
    </source>
</reference>
<dbReference type="AlphaFoldDB" id="A0A8B8BEI8"/>